<dbReference type="SUPFAM" id="SSF53448">
    <property type="entry name" value="Nucleotide-diphospho-sugar transferases"/>
    <property type="match status" value="1"/>
</dbReference>
<protein>
    <submittedName>
        <fullName evidence="1">Alpha 1,4-glycosyltransferase conserved region</fullName>
    </submittedName>
</protein>
<dbReference type="GO" id="GO:0006688">
    <property type="term" value="P:glycosphingolipid biosynthetic process"/>
    <property type="evidence" value="ECO:0007669"/>
    <property type="project" value="TreeGrafter"/>
</dbReference>
<sequence length="294" mass="33088">MQTTRPQFASFWRGTLSPFEQACLRSFVNDGNHITLYSYEPLAGVPDGVATADARDIAPEASAGRFLYKGKADLSHFSDYFRYNLSMKSDSIWIDTDLLLVAPFPTDLPATIVAKESDTLICPAILRLERGDPRLPQLVAATEGKMDRNLVWAETGPKLMTTVFDGDAIMRQALPPQMFFPIPHEEFWRAFVPAERDWCERTTQGAVGVHLWNNIVTALGYWKALAPPVGSYLHHRFEQDGSLDLFAGCYPANVMERMVENYRFRLNGGGVGFGAIVRQALPSIKRSWRYRFGD</sequence>
<dbReference type="GO" id="GO:0016020">
    <property type="term" value="C:membrane"/>
    <property type="evidence" value="ECO:0007669"/>
    <property type="project" value="GOC"/>
</dbReference>
<proteinExistence type="predicted"/>
<gene>
    <name evidence="1" type="ORF">SAMN05216382_3124</name>
</gene>
<dbReference type="InterPro" id="IPR051981">
    <property type="entry name" value="Glycosyltransf_32"/>
</dbReference>
<dbReference type="EMBL" id="FNZZ01000008">
    <property type="protein sequence ID" value="SEM02094.1"/>
    <property type="molecule type" value="Genomic_DNA"/>
</dbReference>
<name>A0A1H7UZ06_9SPHN</name>
<dbReference type="InterPro" id="IPR029044">
    <property type="entry name" value="Nucleotide-diphossugar_trans"/>
</dbReference>
<dbReference type="PANTHER" id="PTHR12042:SF21">
    <property type="entry name" value="ALPHA1,4-GALACTOSYLTRANSFERASE 1-RELATED"/>
    <property type="match status" value="1"/>
</dbReference>
<dbReference type="GO" id="GO:0016758">
    <property type="term" value="F:hexosyltransferase activity"/>
    <property type="evidence" value="ECO:0007669"/>
    <property type="project" value="TreeGrafter"/>
</dbReference>
<evidence type="ECO:0000313" key="1">
    <source>
        <dbReference type="EMBL" id="SEM02094.1"/>
    </source>
</evidence>
<dbReference type="STRING" id="1855283.SAMN05216382_3124"/>
<keyword evidence="1" id="KW-0808">Transferase</keyword>
<reference evidence="2" key="1">
    <citation type="submission" date="2016-10" db="EMBL/GenBank/DDBJ databases">
        <authorList>
            <person name="Varghese N."/>
            <person name="Submissions S."/>
        </authorList>
    </citation>
    <scope>NUCLEOTIDE SEQUENCE [LARGE SCALE GENOMIC DNA]</scope>
    <source>
        <strain evidence="2">JS21-1</strain>
    </source>
</reference>
<dbReference type="RefSeq" id="WP_093007984.1">
    <property type="nucleotide sequence ID" value="NZ_FNZZ01000008.1"/>
</dbReference>
<accession>A0A1H7UZ06</accession>
<organism evidence="1 2">
    <name type="scientific">Sphingomonas palmae</name>
    <dbReference type="NCBI Taxonomy" id="1855283"/>
    <lineage>
        <taxon>Bacteria</taxon>
        <taxon>Pseudomonadati</taxon>
        <taxon>Pseudomonadota</taxon>
        <taxon>Alphaproteobacteria</taxon>
        <taxon>Sphingomonadales</taxon>
        <taxon>Sphingomonadaceae</taxon>
        <taxon>Sphingomonas</taxon>
    </lineage>
</organism>
<dbReference type="PANTHER" id="PTHR12042">
    <property type="entry name" value="LACTOSYLCERAMIDE 4-ALPHA-GALACTOSYLTRANSFERASE ALPHA- 1,4-GALACTOSYLTRANSFERASE"/>
    <property type="match status" value="1"/>
</dbReference>
<dbReference type="AlphaFoldDB" id="A0A1H7UZ06"/>
<dbReference type="Proteomes" id="UP000199214">
    <property type="component" value="Unassembled WGS sequence"/>
</dbReference>
<evidence type="ECO:0000313" key="2">
    <source>
        <dbReference type="Proteomes" id="UP000199214"/>
    </source>
</evidence>
<keyword evidence="2" id="KW-1185">Reference proteome</keyword>